<comment type="caution">
    <text evidence="1">The sequence shown here is derived from an EMBL/GenBank/DDBJ whole genome shotgun (WGS) entry which is preliminary data.</text>
</comment>
<dbReference type="SUPFAM" id="SSF53335">
    <property type="entry name" value="S-adenosyl-L-methionine-dependent methyltransferases"/>
    <property type="match status" value="1"/>
</dbReference>
<organism evidence="1 2">
    <name type="scientific">Sphingomonas japonica</name>
    <dbReference type="NCBI Taxonomy" id="511662"/>
    <lineage>
        <taxon>Bacteria</taxon>
        <taxon>Pseudomonadati</taxon>
        <taxon>Pseudomonadota</taxon>
        <taxon>Alphaproteobacteria</taxon>
        <taxon>Sphingomonadales</taxon>
        <taxon>Sphingomonadaceae</taxon>
        <taxon>Sphingomonas</taxon>
    </lineage>
</organism>
<accession>A0ABX0TX63</accession>
<evidence type="ECO:0008006" key="3">
    <source>
        <dbReference type="Google" id="ProtNLM"/>
    </source>
</evidence>
<reference evidence="1 2" key="1">
    <citation type="submission" date="2020-03" db="EMBL/GenBank/DDBJ databases">
        <title>Genomic Encyclopedia of Type Strains, Phase IV (KMG-IV): sequencing the most valuable type-strain genomes for metagenomic binning, comparative biology and taxonomic classification.</title>
        <authorList>
            <person name="Goeker M."/>
        </authorList>
    </citation>
    <scope>NUCLEOTIDE SEQUENCE [LARGE SCALE GENOMIC DNA]</scope>
    <source>
        <strain evidence="1 2">DSM 22753</strain>
    </source>
</reference>
<keyword evidence="2" id="KW-1185">Reference proteome</keyword>
<dbReference type="RefSeq" id="WP_140048029.1">
    <property type="nucleotide sequence ID" value="NZ_BAAAEV010000001.1"/>
</dbReference>
<evidence type="ECO:0000313" key="2">
    <source>
        <dbReference type="Proteomes" id="UP000788153"/>
    </source>
</evidence>
<name>A0ABX0TX63_9SPHN</name>
<protein>
    <recommendedName>
        <fullName evidence="3">Methyltransferase domain-containing protein</fullName>
    </recommendedName>
</protein>
<dbReference type="InterPro" id="IPR029063">
    <property type="entry name" value="SAM-dependent_MTases_sf"/>
</dbReference>
<dbReference type="Gene3D" id="3.40.50.150">
    <property type="entry name" value="Vaccinia Virus protein VP39"/>
    <property type="match status" value="1"/>
</dbReference>
<dbReference type="EMBL" id="JAASQP010000001">
    <property type="protein sequence ID" value="NIJ22828.1"/>
    <property type="molecule type" value="Genomic_DNA"/>
</dbReference>
<evidence type="ECO:0000313" key="1">
    <source>
        <dbReference type="EMBL" id="NIJ22828.1"/>
    </source>
</evidence>
<proteinExistence type="predicted"/>
<dbReference type="Proteomes" id="UP000788153">
    <property type="component" value="Unassembled WGS sequence"/>
</dbReference>
<sequence length="277" mass="31426">MWPGTFIDPDTTLADLDAPHEALGVPIYSGYQAIRHARALRGQNRIFDAIVRKVKALDIPYEDQCSARYYYDLTTTLRDMAGEYDRVVEVGVYMGGSSSVFAGCIERFDFDLDLVDISPDFLRFTHERIRRLFPESVGRVRLFHGTLPQYVREVMTRKRMRAVIHHDGAHAFDQVVKDMASLSFVQDKIHAIIAQDTHLRGTPQEMNFVDLAIAAVFGNDLNYVPIGTVYSADDGLTHPNSYQGNYFKPDAPEGLVLPMAMNRFEYPHPSMKLEAFV</sequence>
<dbReference type="Pfam" id="PF13578">
    <property type="entry name" value="Methyltransf_24"/>
    <property type="match status" value="1"/>
</dbReference>
<gene>
    <name evidence="1" type="ORF">FHT01_000370</name>
</gene>